<gene>
    <name evidence="2" type="ORF">NZNM25_11140</name>
</gene>
<sequence length="59" mass="6659">MVVTIPVAFIEPSSGQVRDPPLIPLFYAAIAGIIIILVYSSYKEKQERQKANAKRRSRK</sequence>
<keyword evidence="3" id="KW-1185">Reference proteome</keyword>
<dbReference type="EMBL" id="BGKI01000006">
    <property type="protein sequence ID" value="GBH34323.1"/>
    <property type="molecule type" value="Genomic_DNA"/>
</dbReference>
<evidence type="ECO:0000256" key="1">
    <source>
        <dbReference type="SAM" id="Phobius"/>
    </source>
</evidence>
<evidence type="ECO:0000313" key="2">
    <source>
        <dbReference type="EMBL" id="GBH34323.1"/>
    </source>
</evidence>
<organism evidence="2 3">
    <name type="scientific">Nitrosopumilus zosterae</name>
    <dbReference type="NCBI Taxonomy" id="718286"/>
    <lineage>
        <taxon>Archaea</taxon>
        <taxon>Nitrososphaerota</taxon>
        <taxon>Nitrososphaeria</taxon>
        <taxon>Nitrosopumilales</taxon>
        <taxon>Nitrosopumilaceae</taxon>
        <taxon>Nitrosopumilus</taxon>
    </lineage>
</organism>
<dbReference type="Proteomes" id="UP000245829">
    <property type="component" value="Unassembled WGS sequence"/>
</dbReference>
<protein>
    <submittedName>
        <fullName evidence="2">Uncharacterized protein</fullName>
    </submittedName>
</protein>
<evidence type="ECO:0000313" key="3">
    <source>
        <dbReference type="Proteomes" id="UP000245829"/>
    </source>
</evidence>
<name>A0A2S2KRP7_9ARCH</name>
<keyword evidence="1" id="KW-0812">Transmembrane</keyword>
<keyword evidence="1" id="KW-1133">Transmembrane helix</keyword>
<comment type="caution">
    <text evidence="2">The sequence shown here is derived from an EMBL/GenBank/DDBJ whole genome shotgun (WGS) entry which is preliminary data.</text>
</comment>
<keyword evidence="1" id="KW-0472">Membrane</keyword>
<proteinExistence type="predicted"/>
<accession>A0A2S2KRP7</accession>
<dbReference type="AlphaFoldDB" id="A0A2S2KRP7"/>
<dbReference type="RefSeq" id="WP_225866876.1">
    <property type="nucleotide sequence ID" value="NZ_BGKI01000006.1"/>
</dbReference>
<feature type="transmembrane region" description="Helical" evidence="1">
    <location>
        <begin position="22"/>
        <end position="42"/>
    </location>
</feature>
<reference evidence="2 3" key="1">
    <citation type="submission" date="2018-05" db="EMBL/GenBank/DDBJ databases">
        <title>genome sequencing of Nitrosopumilus sp. NM25.</title>
        <authorList>
            <person name="Mori K."/>
            <person name="Nakagawa T."/>
        </authorList>
    </citation>
    <scope>NUCLEOTIDE SEQUENCE [LARGE SCALE GENOMIC DNA]</scope>
    <source>
        <strain evidence="2 3">NM25</strain>
    </source>
</reference>